<reference evidence="9" key="1">
    <citation type="submission" date="2019-06" db="EMBL/GenBank/DDBJ databases">
        <authorList>
            <person name="Broberg M."/>
        </authorList>
    </citation>
    <scope>NUCLEOTIDE SEQUENCE [LARGE SCALE GENOMIC DNA]</scope>
</reference>
<feature type="domain" description="ORC1/DEAH AAA+ ATPase" evidence="7">
    <location>
        <begin position="347"/>
        <end position="424"/>
    </location>
</feature>
<dbReference type="PANTHER" id="PTHR48182">
    <property type="entry name" value="PROTEIN SERAC1"/>
    <property type="match status" value="1"/>
</dbReference>
<keyword evidence="5" id="KW-0496">Mitochondrion</keyword>
<keyword evidence="9" id="KW-1185">Reference proteome</keyword>
<dbReference type="Gene3D" id="1.25.40.10">
    <property type="entry name" value="Tetratricopeptide repeat domain"/>
    <property type="match status" value="1"/>
</dbReference>
<dbReference type="Proteomes" id="UP000775872">
    <property type="component" value="Unassembled WGS sequence"/>
</dbReference>
<dbReference type="InterPro" id="IPR011990">
    <property type="entry name" value="TPR-like_helical_dom_sf"/>
</dbReference>
<dbReference type="InterPro" id="IPR019734">
    <property type="entry name" value="TPR_rpt"/>
</dbReference>
<dbReference type="InterPro" id="IPR049945">
    <property type="entry name" value="AAA_22"/>
</dbReference>
<dbReference type="EMBL" id="CABFOC020000014">
    <property type="protein sequence ID" value="CAH0046446.1"/>
    <property type="molecule type" value="Genomic_DNA"/>
</dbReference>
<proteinExistence type="predicted"/>
<dbReference type="Pfam" id="PF13181">
    <property type="entry name" value="TPR_8"/>
    <property type="match status" value="1"/>
</dbReference>
<evidence type="ECO:0000256" key="1">
    <source>
        <dbReference type="ARBA" id="ARBA00004173"/>
    </source>
</evidence>
<comment type="subcellular location">
    <subcellularLocation>
        <location evidence="2">Endoplasmic reticulum</location>
    </subcellularLocation>
    <subcellularLocation>
        <location evidence="3">Membrane</location>
    </subcellularLocation>
    <subcellularLocation>
        <location evidence="1">Mitochondrion</location>
    </subcellularLocation>
</comment>
<evidence type="ECO:0000313" key="9">
    <source>
        <dbReference type="Proteomes" id="UP000775872"/>
    </source>
</evidence>
<sequence length="768" mass="86985">MHTLHLVYPPSRLAGHDAKLESVILPLKFVNAGAKRHSIIAVHGLDPQNRDDTAHAWDTWRTPSGPTGRLWLRDDLPGQIPPARIFVYEYNSTAAYETSWAAFIDQAQGLLIAVHVERIGVPISRPIIFLGHGMGGLLIKQALINARSDAWYQDIKDATHGLCFFATPHDGNGHAMVRLGRSLAKLAGYNVTAALKAGGMFAEAIAGEWRHQPGHYDCVSFWGSMDEVVPRESAQIGRASDREAIVMLKATHDNVCKFGYSEDDQDILKAVQSSLQGLCQRSLEKGESPVRLANDIAPTPLQGRTCNVETTMPQEDLYLPPPKNKSFTGRENILTELQNKFFVQAQCSRIAISGLGGVGKTEVALQLAHWVRETRPEVSVFWVCAASSNTSFKHVFEEIAEQLSIPLNNDTGDLNRTMQHHLSASWLNQHDTEGRPEVDNLRLATECDLARAYLQNKQRKEAIETLDGIIRVQREIVPAENQDWLLSEHEIARGYLDNEQIREGLEVLECVVKLQRLKMPAVDYDWISPEYDPRGAFYDWQLKEKIELVKHRRRVSTEFRPLYDHAWLPSRHEYACLYFDNVPIKEAIEILERAVWFRTDILLAEDRARLLSEDELARSRIDIHNPRIKEELVILEGFVRAQRDVLPAEDHNRLSSEYVLARAYVNNGRTKEAIEILEGIVRIERDTLPDDDCDRLCSQQALGHAYIEDGSFEDAVLILQDVVHIQKNTRPPDDPSRVNSEKALRVALEKSRGISRMNDENSLDYNLE</sequence>
<reference evidence="8 9" key="2">
    <citation type="submission" date="2021-10" db="EMBL/GenBank/DDBJ databases">
        <authorList>
            <person name="Piombo E."/>
        </authorList>
    </citation>
    <scope>NUCLEOTIDE SEQUENCE [LARGE SCALE GENOMIC DNA]</scope>
</reference>
<keyword evidence="4" id="KW-0256">Endoplasmic reticulum</keyword>
<evidence type="ECO:0000313" key="8">
    <source>
        <dbReference type="EMBL" id="CAH0046446.1"/>
    </source>
</evidence>
<dbReference type="AlphaFoldDB" id="A0A9P0E860"/>
<comment type="caution">
    <text evidence="8">The sequence shown here is derived from an EMBL/GenBank/DDBJ whole genome shotgun (WGS) entry which is preliminary data.</text>
</comment>
<dbReference type="OrthoDB" id="7464126at2759"/>
<evidence type="ECO:0000259" key="7">
    <source>
        <dbReference type="Pfam" id="PF13401"/>
    </source>
</evidence>
<dbReference type="Gene3D" id="3.40.50.300">
    <property type="entry name" value="P-loop containing nucleotide triphosphate hydrolases"/>
    <property type="match status" value="1"/>
</dbReference>
<dbReference type="SUPFAM" id="SSF48452">
    <property type="entry name" value="TPR-like"/>
    <property type="match status" value="1"/>
</dbReference>
<keyword evidence="6" id="KW-0472">Membrane</keyword>
<dbReference type="Pfam" id="PF13401">
    <property type="entry name" value="AAA_22"/>
    <property type="match status" value="1"/>
</dbReference>
<gene>
    <name evidence="8" type="ORF">CSOL1703_00012180</name>
</gene>
<evidence type="ECO:0000256" key="3">
    <source>
        <dbReference type="ARBA" id="ARBA00004370"/>
    </source>
</evidence>
<protein>
    <recommendedName>
        <fullName evidence="7">ORC1/DEAH AAA+ ATPase domain-containing protein</fullName>
    </recommendedName>
</protein>
<dbReference type="SUPFAM" id="SSF52540">
    <property type="entry name" value="P-loop containing nucleoside triphosphate hydrolases"/>
    <property type="match status" value="1"/>
</dbReference>
<dbReference type="GO" id="GO:0005739">
    <property type="term" value="C:mitochondrion"/>
    <property type="evidence" value="ECO:0007669"/>
    <property type="project" value="UniProtKB-SubCell"/>
</dbReference>
<dbReference type="InterPro" id="IPR027417">
    <property type="entry name" value="P-loop_NTPase"/>
</dbReference>
<dbReference type="GO" id="GO:0016020">
    <property type="term" value="C:membrane"/>
    <property type="evidence" value="ECO:0007669"/>
    <property type="project" value="UniProtKB-SubCell"/>
</dbReference>
<evidence type="ECO:0000256" key="4">
    <source>
        <dbReference type="ARBA" id="ARBA00022824"/>
    </source>
</evidence>
<dbReference type="Gene3D" id="3.40.50.1820">
    <property type="entry name" value="alpha/beta hydrolase"/>
    <property type="match status" value="1"/>
</dbReference>
<dbReference type="InterPro" id="IPR029058">
    <property type="entry name" value="AB_hydrolase_fold"/>
</dbReference>
<dbReference type="SUPFAM" id="SSF53474">
    <property type="entry name" value="alpha/beta-Hydrolases"/>
    <property type="match status" value="1"/>
</dbReference>
<dbReference type="GO" id="GO:0005783">
    <property type="term" value="C:endoplasmic reticulum"/>
    <property type="evidence" value="ECO:0007669"/>
    <property type="project" value="UniProtKB-SubCell"/>
</dbReference>
<accession>A0A9P0E860</accession>
<dbReference type="GO" id="GO:0016887">
    <property type="term" value="F:ATP hydrolysis activity"/>
    <property type="evidence" value="ECO:0007669"/>
    <property type="project" value="InterPro"/>
</dbReference>
<evidence type="ECO:0000256" key="6">
    <source>
        <dbReference type="ARBA" id="ARBA00023136"/>
    </source>
</evidence>
<dbReference type="InterPro" id="IPR052374">
    <property type="entry name" value="SERAC1"/>
</dbReference>
<evidence type="ECO:0000256" key="5">
    <source>
        <dbReference type="ARBA" id="ARBA00023128"/>
    </source>
</evidence>
<evidence type="ECO:0000256" key="2">
    <source>
        <dbReference type="ARBA" id="ARBA00004240"/>
    </source>
</evidence>
<dbReference type="PANTHER" id="PTHR48182:SF2">
    <property type="entry name" value="PROTEIN SERAC1"/>
    <property type="match status" value="1"/>
</dbReference>
<organism evidence="8 9">
    <name type="scientific">Clonostachys solani</name>
    <dbReference type="NCBI Taxonomy" id="160281"/>
    <lineage>
        <taxon>Eukaryota</taxon>
        <taxon>Fungi</taxon>
        <taxon>Dikarya</taxon>
        <taxon>Ascomycota</taxon>
        <taxon>Pezizomycotina</taxon>
        <taxon>Sordariomycetes</taxon>
        <taxon>Hypocreomycetidae</taxon>
        <taxon>Hypocreales</taxon>
        <taxon>Bionectriaceae</taxon>
        <taxon>Clonostachys</taxon>
    </lineage>
</organism>
<name>A0A9P0E860_9HYPO</name>